<evidence type="ECO:0000313" key="2">
    <source>
        <dbReference type="EMBL" id="ROT84435.1"/>
    </source>
</evidence>
<dbReference type="Proteomes" id="UP000283509">
    <property type="component" value="Unassembled WGS sequence"/>
</dbReference>
<keyword evidence="3" id="KW-1185">Reference proteome</keyword>
<gene>
    <name evidence="2" type="ORF">C7M84_022366</name>
</gene>
<reference evidence="2 3" key="1">
    <citation type="submission" date="2018-04" db="EMBL/GenBank/DDBJ databases">
        <authorList>
            <person name="Zhang X."/>
            <person name="Yuan J."/>
            <person name="Li F."/>
            <person name="Xiang J."/>
        </authorList>
    </citation>
    <scope>NUCLEOTIDE SEQUENCE [LARGE SCALE GENOMIC DNA]</scope>
    <source>
        <tissue evidence="2">Muscle</tissue>
    </source>
</reference>
<evidence type="ECO:0000313" key="3">
    <source>
        <dbReference type="Proteomes" id="UP000283509"/>
    </source>
</evidence>
<organism evidence="2 3">
    <name type="scientific">Penaeus vannamei</name>
    <name type="common">Whiteleg shrimp</name>
    <name type="synonym">Litopenaeus vannamei</name>
    <dbReference type="NCBI Taxonomy" id="6689"/>
    <lineage>
        <taxon>Eukaryota</taxon>
        <taxon>Metazoa</taxon>
        <taxon>Ecdysozoa</taxon>
        <taxon>Arthropoda</taxon>
        <taxon>Crustacea</taxon>
        <taxon>Multicrustacea</taxon>
        <taxon>Malacostraca</taxon>
        <taxon>Eumalacostraca</taxon>
        <taxon>Eucarida</taxon>
        <taxon>Decapoda</taxon>
        <taxon>Dendrobranchiata</taxon>
        <taxon>Penaeoidea</taxon>
        <taxon>Penaeidae</taxon>
        <taxon>Penaeus</taxon>
    </lineage>
</organism>
<dbReference type="AlphaFoldDB" id="A0A3R7MJL0"/>
<comment type="caution">
    <text evidence="2">The sequence shown here is derived from an EMBL/GenBank/DDBJ whole genome shotgun (WGS) entry which is preliminary data.</text>
</comment>
<sequence>MRTEDAEMSPRRHNKDAKEPHPSLRAGRSGSPGSTLRCLGGSGFESFSSWWEPYDHFPGSSRNEVTTPSLVEVSQNMRERSSATVGARRVTFARACDTVPEVVSAEVTVPERLGIHIVPSSFLPFLSRFFSPTSLIPSRRFSSPLPIPAFPPLVSLLAYTPPPIPTSFLPSSPLPPFPSPPIPTFFASFPPFPFPSPLSPLSLSFILFLPFSPPRPLFLPASTFLSSPFFLLPYTPSSFLLSSPSHFSSPSPSSLALSPPLHLLRPPPLLTVTSTWHLFHPSPLLSSPFHPPSLSPLFLPSPPSPPFPSPFFPLLPFPPPFPRPAFPPFLPLPPFLPPPSLPLLPLSLSIPPLTSTGRLGISPSSAFFPYSSAFLSPLFLPPFSLPLPPLLHPLPPLSIPLSPPPLSIPAFSPLPPPLHPSPPFNKYPGALAFSPVPLPDQPHLLISCCFASPSFVFP</sequence>
<proteinExistence type="predicted"/>
<protein>
    <submittedName>
        <fullName evidence="2">Uncharacterized protein</fullName>
    </submittedName>
</protein>
<dbReference type="EMBL" id="QCYY01000539">
    <property type="protein sequence ID" value="ROT84435.1"/>
    <property type="molecule type" value="Genomic_DNA"/>
</dbReference>
<feature type="region of interest" description="Disordered" evidence="1">
    <location>
        <begin position="1"/>
        <end position="36"/>
    </location>
</feature>
<evidence type="ECO:0000256" key="1">
    <source>
        <dbReference type="SAM" id="MobiDB-lite"/>
    </source>
</evidence>
<name>A0A3R7MJL0_PENVA</name>
<feature type="compositionally biased region" description="Basic and acidic residues" evidence="1">
    <location>
        <begin position="1"/>
        <end position="22"/>
    </location>
</feature>
<accession>A0A3R7MJL0</accession>
<reference evidence="2 3" key="2">
    <citation type="submission" date="2019-01" db="EMBL/GenBank/DDBJ databases">
        <title>The decoding of complex shrimp genome reveals the adaptation for benthos swimmer, frequently molting mechanism and breeding impact on genome.</title>
        <authorList>
            <person name="Sun Y."/>
            <person name="Gao Y."/>
            <person name="Yu Y."/>
        </authorList>
    </citation>
    <scope>NUCLEOTIDE SEQUENCE [LARGE SCALE GENOMIC DNA]</scope>
    <source>
        <tissue evidence="2">Muscle</tissue>
    </source>
</reference>